<reference evidence="2 3" key="1">
    <citation type="submission" date="2023-07" db="EMBL/GenBank/DDBJ databases">
        <title>Genomic Encyclopedia of Type Strains, Phase IV (KMG-IV): sequencing the most valuable type-strain genomes for metagenomic binning, comparative biology and taxonomic classification.</title>
        <authorList>
            <person name="Goeker M."/>
        </authorList>
    </citation>
    <scope>NUCLEOTIDE SEQUENCE [LARGE SCALE GENOMIC DNA]</scope>
    <source>
        <strain evidence="2 3">DSM 4006</strain>
    </source>
</reference>
<evidence type="ECO:0000313" key="2">
    <source>
        <dbReference type="EMBL" id="MDQ0190902.1"/>
    </source>
</evidence>
<proteinExistence type="predicted"/>
<dbReference type="RefSeq" id="WP_274456549.1">
    <property type="nucleotide sequence ID" value="NZ_CP067097.1"/>
</dbReference>
<organism evidence="2 3">
    <name type="scientific">Alicyclobacillus cycloheptanicus</name>
    <dbReference type="NCBI Taxonomy" id="1457"/>
    <lineage>
        <taxon>Bacteria</taxon>
        <taxon>Bacillati</taxon>
        <taxon>Bacillota</taxon>
        <taxon>Bacilli</taxon>
        <taxon>Bacillales</taxon>
        <taxon>Alicyclobacillaceae</taxon>
        <taxon>Alicyclobacillus</taxon>
    </lineage>
</organism>
<feature type="signal peptide" evidence="1">
    <location>
        <begin position="1"/>
        <end position="26"/>
    </location>
</feature>
<dbReference type="Proteomes" id="UP001232973">
    <property type="component" value="Unassembled WGS sequence"/>
</dbReference>
<accession>A0ABT9XKR6</accession>
<protein>
    <submittedName>
        <fullName evidence="2">Uncharacterized protein</fullName>
    </submittedName>
</protein>
<gene>
    <name evidence="2" type="ORF">J2S03_002769</name>
</gene>
<sequence>MKKRAVIVSAVSVAVTVGLSVNTAFADTQTGESTVVQGFTAAQTISVSDMNQVESEAVVERGVQQGTVDSSAQAAPNGLPSPTYITSPLWQYANLGPLSYIQTTDHYVVSATEQVWLNAVQYGASNPEVTYQLINISGGSNSSPVTITGLYKSSDCYVYFNNVQPGTYVLRIYNPTSDETLSGNGYTHYY</sequence>
<keyword evidence="1" id="KW-0732">Signal</keyword>
<comment type="caution">
    <text evidence="2">The sequence shown here is derived from an EMBL/GenBank/DDBJ whole genome shotgun (WGS) entry which is preliminary data.</text>
</comment>
<dbReference type="EMBL" id="JAUSTP010000026">
    <property type="protein sequence ID" value="MDQ0190902.1"/>
    <property type="molecule type" value="Genomic_DNA"/>
</dbReference>
<evidence type="ECO:0000313" key="3">
    <source>
        <dbReference type="Proteomes" id="UP001232973"/>
    </source>
</evidence>
<evidence type="ECO:0000256" key="1">
    <source>
        <dbReference type="SAM" id="SignalP"/>
    </source>
</evidence>
<name>A0ABT9XKR6_9BACL</name>
<keyword evidence="3" id="KW-1185">Reference proteome</keyword>
<feature type="chain" id="PRO_5046077759" evidence="1">
    <location>
        <begin position="27"/>
        <end position="190"/>
    </location>
</feature>